<evidence type="ECO:0000313" key="2">
    <source>
        <dbReference type="EMBL" id="MET3657976.1"/>
    </source>
</evidence>
<dbReference type="PANTHER" id="PTHR40070">
    <property type="entry name" value="UPF0478 PROTEIN YTXG"/>
    <property type="match status" value="1"/>
</dbReference>
<protein>
    <submittedName>
        <fullName evidence="2">Uncharacterized protein YoxC</fullName>
    </submittedName>
</protein>
<accession>A0ABV2KA63</accession>
<feature type="transmembrane region" description="Helical" evidence="1">
    <location>
        <begin position="6"/>
        <end position="27"/>
    </location>
</feature>
<evidence type="ECO:0000313" key="3">
    <source>
        <dbReference type="Proteomes" id="UP001549104"/>
    </source>
</evidence>
<dbReference type="Pfam" id="PF06103">
    <property type="entry name" value="DUF948"/>
    <property type="match status" value="1"/>
</dbReference>
<dbReference type="EMBL" id="JBEPME010000004">
    <property type="protein sequence ID" value="MET3657976.1"/>
    <property type="molecule type" value="Genomic_DNA"/>
</dbReference>
<dbReference type="RefSeq" id="WP_354313687.1">
    <property type="nucleotide sequence ID" value="NZ_JBEPME010000004.1"/>
</dbReference>
<dbReference type="Proteomes" id="UP001549104">
    <property type="component" value="Unassembled WGS sequence"/>
</dbReference>
<comment type="caution">
    <text evidence="2">The sequence shown here is derived from an EMBL/GenBank/DDBJ whole genome shotgun (WGS) entry which is preliminary data.</text>
</comment>
<keyword evidence="1" id="KW-0472">Membrane</keyword>
<organism evidence="2 3">
    <name type="scientific">Sporosarcina psychrophila</name>
    <name type="common">Bacillus psychrophilus</name>
    <dbReference type="NCBI Taxonomy" id="1476"/>
    <lineage>
        <taxon>Bacteria</taxon>
        <taxon>Bacillati</taxon>
        <taxon>Bacillota</taxon>
        <taxon>Bacilli</taxon>
        <taxon>Bacillales</taxon>
        <taxon>Caryophanaceae</taxon>
        <taxon>Sporosarcina</taxon>
    </lineage>
</organism>
<evidence type="ECO:0000256" key="1">
    <source>
        <dbReference type="SAM" id="Phobius"/>
    </source>
</evidence>
<keyword evidence="1" id="KW-0812">Transmembrane</keyword>
<dbReference type="InterPro" id="IPR009293">
    <property type="entry name" value="UPF0478"/>
</dbReference>
<name>A0ABV2KA63_SPOPS</name>
<keyword evidence="1" id="KW-1133">Transmembrane helix</keyword>
<reference evidence="2 3" key="1">
    <citation type="submission" date="2024-06" db="EMBL/GenBank/DDBJ databases">
        <title>Sorghum-associated microbial communities from plants grown in Nebraska, USA.</title>
        <authorList>
            <person name="Schachtman D."/>
        </authorList>
    </citation>
    <scope>NUCLEOTIDE SEQUENCE [LARGE SCALE GENOMIC DNA]</scope>
    <source>
        <strain evidence="2 3">1288</strain>
    </source>
</reference>
<dbReference type="PANTHER" id="PTHR40070:SF1">
    <property type="entry name" value="UPF0478 PROTEIN YTXG"/>
    <property type="match status" value="1"/>
</dbReference>
<proteinExistence type="predicted"/>
<sequence length="138" mass="15268">MAFIHISVFIVAIAFALVSVYFAKLLFRVSGIIGTVGKTVSTFETKLDKSVIELERTIAEANTTATDIEEKSLALNSVFYTVKHVGDSSSLLGEELEVRTERYAQNSSLPGIKPFVRVIQFSEFASSLLTSWQRGKRT</sequence>
<gene>
    <name evidence="2" type="ORF">ABIC55_003073</name>
</gene>
<keyword evidence="3" id="KW-1185">Reference proteome</keyword>